<proteinExistence type="predicted"/>
<reference evidence="3 4" key="1">
    <citation type="submission" date="2010-05" db="EMBL/GenBank/DDBJ databases">
        <title>The Genome Sequence of Thecamonas trahens ATCC 50062.</title>
        <authorList>
            <consortium name="The Broad Institute Genome Sequencing Platform"/>
            <person name="Russ C."/>
            <person name="Cuomo C."/>
            <person name="Shea T."/>
            <person name="Young S.K."/>
            <person name="Zeng Q."/>
            <person name="Koehrsen M."/>
            <person name="Haas B."/>
            <person name="Borodovsky M."/>
            <person name="Guigo R."/>
            <person name="Alvarado L."/>
            <person name="Berlin A."/>
            <person name="Bochicchio J."/>
            <person name="Borenstein D."/>
            <person name="Chapman S."/>
            <person name="Chen Z."/>
            <person name="Freedman E."/>
            <person name="Gellesch M."/>
            <person name="Goldberg J."/>
            <person name="Griggs A."/>
            <person name="Gujja S."/>
            <person name="Heilman E."/>
            <person name="Heiman D."/>
            <person name="Hepburn T."/>
            <person name="Howarth C."/>
            <person name="Jen D."/>
            <person name="Larson L."/>
            <person name="Mehta T."/>
            <person name="Park D."/>
            <person name="Pearson M."/>
            <person name="Roberts A."/>
            <person name="Saif S."/>
            <person name="Shenoy N."/>
            <person name="Sisk P."/>
            <person name="Stolte C."/>
            <person name="Sykes S."/>
            <person name="Thomson T."/>
            <person name="Walk T."/>
            <person name="White J."/>
            <person name="Yandava C."/>
            <person name="Burger G."/>
            <person name="Gray M.W."/>
            <person name="Holland P.W.H."/>
            <person name="King N."/>
            <person name="Lang F.B.F."/>
            <person name="Roger A.J."/>
            <person name="Ruiz-Trillo I."/>
            <person name="Lander E."/>
            <person name="Nusbaum C."/>
        </authorList>
    </citation>
    <scope>NUCLEOTIDE SEQUENCE [LARGE SCALE GENOMIC DNA]</scope>
    <source>
        <strain evidence="3 4">ATCC 50062</strain>
    </source>
</reference>
<feature type="region of interest" description="Disordered" evidence="1">
    <location>
        <begin position="195"/>
        <end position="234"/>
    </location>
</feature>
<feature type="transmembrane region" description="Helical" evidence="2">
    <location>
        <begin position="1090"/>
        <end position="1123"/>
    </location>
</feature>
<feature type="compositionally biased region" description="Low complexity" evidence="1">
    <location>
        <begin position="928"/>
        <end position="945"/>
    </location>
</feature>
<dbReference type="EMBL" id="GL349437">
    <property type="protein sequence ID" value="KNC53654.1"/>
    <property type="molecule type" value="Genomic_DNA"/>
</dbReference>
<feature type="region of interest" description="Disordered" evidence="1">
    <location>
        <begin position="326"/>
        <end position="364"/>
    </location>
</feature>
<keyword evidence="2" id="KW-0472">Membrane</keyword>
<gene>
    <name evidence="3" type="ORF">AMSG_01363</name>
</gene>
<feature type="region of interest" description="Disordered" evidence="1">
    <location>
        <begin position="1"/>
        <end position="37"/>
    </location>
</feature>
<sequence>MSFASGATLGARGASPSMSMSPAPHSPSPGPGSRTGGVVVTAELRGTSHPDCLMHRKWQLGVDAPSKLQPLSLAVKCEGIEFELETEPMALGSRIVYKDGAIDATAIRHRLRQPRGLIKVHFVFRGALLPPDSAQDDASSQPVEVVATSREYFLFTNTRQVSAFRARHGSDSVLARDMPTPSPFGVPFRYLKDVSPDSDAPAAGPGSSGGGRERAKEPRRRKRSWHSRSSSASDTPPYTTFAFMVGVGGASAAFELWTSASGVPTSLGELKRALAMRFTDSRGLALTSVSVWEPVFDAWEPLTSLQQLVSLAEPTKLRGKLLLTTDASSAPSAPSGRGTGPASSASPQDPLPPPMLSSGGSSSVFDVRSADDGLPFLSLDELDSILHMSATTPAGAHPNPHSSTAPAPQAVADFDALTCATDMDLTFPELELQPEQPSQPALFSSNSALATSLSPQELASLTSRLVDELEVSVGASAPAHQPVYDLVEVLPWQAVYSASTSELVDWTGGQKAFSLTVMSSAQSGTVLPSAATLNIGAIQLDVSRELMATGASFRVVTILSHEVVLSQVAPLVEPAMARAELDPTTPVVLAQLPVSLTLDGVTSNARAFVVYLSVLAGSGDSPAPGKKRKLRHDDDGAGIGRPGQRAKTLGAGRASSSGGASSSTAAAPGLGWGMTIWATGPRPSSDLVVDGLSDSPVLSAHAAALLPLLLQPPLAMAQELGSFAPGSLPAHVAGELVMHAVRCARVGALRVLLFGVHGHPSALASLVPGGLRALDWIEPHTGHTVVHLAVLLGSPFVLGSLLIKYAPIMLRELNTPNSAGLTPLGLALSLGRRWLVPLLLHFGAVPQLGDCAVPGPLALRAYVALALRAATLGRAFRHGAITLFLRDWAASHGQSSRATLQDVRLERRALTPVLANSDSQGSWNTPGSPSVSLSSLSSSSSSSSSWTATASSELAVSGDAEARARSSAPRASRSLRSGQTSTTTGRTVSGGDEEEEATELAAEPALKLASHEIELAQFGGEPYFDPLDPRQRHEIVASGTGGGVVAGAGVLRLGVVAGGVSRNGSPRQTEPQRHSPLAKRPSERSEANAAPVWSVWVLSALALAVFVMVASLAVLIGVVTVYAADTRSCGSLAELAGQYSSLARRGGHALGTIRDRDYFNCTILNLAGLPLTSASGGAGNASDIGISLCRGIAASIFYQGLDIDRTLDRRIRYTSFVNSADVVVGWDVSLPRASGGRVVSGPLVHETLAMMTLANGTRGAWLGPDMGWIVPTEAPGASPPRREELAQLVQARLRGEVGLAKANMLFNTSVCLTSETRERGGERLELALAGALVVEVASLADGFVALNGGQISGTGHVFEALPPEEPRCAAVIGPLSDLVAEAGATAARAAQSPKSILDATTHDSVVRSWAVDPQPLALLGSMVVALPQRHTSDAVLATVVSAGVSVVPLADQLGLSRVNAWDDLDPLSSEDYMLEHGDKLYDVAPFVHRVFLRTVLRWGGSLTDMVQSVFGSAGAELFLAPHSLNAVWSAGGALTAATPLSPNLSPASVFASQVVDENEYDEGLVVDSMAPKPRITRGFFGVVVSMMVVFFVGALGYTIWLVAMRWNAGHPAAARRARDLRYAAAAHRHKGKDEEDIVWDEAAGMPAGWAEAAGVDPAWRVEYMRKVMMLQADVDDDHLWERAEVEYGA</sequence>
<feature type="region of interest" description="Disordered" evidence="1">
    <location>
        <begin position="957"/>
        <end position="1001"/>
    </location>
</feature>
<feature type="compositionally biased region" description="Low complexity" evidence="1">
    <location>
        <begin position="10"/>
        <end position="23"/>
    </location>
</feature>
<feature type="compositionally biased region" description="Polar residues" evidence="1">
    <location>
        <begin position="915"/>
        <end position="927"/>
    </location>
</feature>
<evidence type="ECO:0000313" key="3">
    <source>
        <dbReference type="EMBL" id="KNC53654.1"/>
    </source>
</evidence>
<feature type="region of interest" description="Disordered" evidence="1">
    <location>
        <begin position="1060"/>
        <end position="1084"/>
    </location>
</feature>
<keyword evidence="2" id="KW-1133">Transmembrane helix</keyword>
<feature type="compositionally biased region" description="Low complexity" evidence="1">
    <location>
        <begin position="965"/>
        <end position="990"/>
    </location>
</feature>
<feature type="region of interest" description="Disordered" evidence="1">
    <location>
        <begin position="915"/>
        <end position="945"/>
    </location>
</feature>
<dbReference type="InterPro" id="IPR036770">
    <property type="entry name" value="Ankyrin_rpt-contain_sf"/>
</dbReference>
<dbReference type="Proteomes" id="UP000054408">
    <property type="component" value="Unassembled WGS sequence"/>
</dbReference>
<feature type="region of interest" description="Disordered" evidence="1">
    <location>
        <begin position="620"/>
        <end position="663"/>
    </location>
</feature>
<keyword evidence="4" id="KW-1185">Reference proteome</keyword>
<feature type="compositionally biased region" description="Low complexity" evidence="1">
    <location>
        <begin position="650"/>
        <end position="663"/>
    </location>
</feature>
<dbReference type="GeneID" id="25561116"/>
<evidence type="ECO:0000256" key="2">
    <source>
        <dbReference type="SAM" id="Phobius"/>
    </source>
</evidence>
<dbReference type="Gene3D" id="1.25.40.20">
    <property type="entry name" value="Ankyrin repeat-containing domain"/>
    <property type="match status" value="1"/>
</dbReference>
<feature type="compositionally biased region" description="Low complexity" evidence="1">
    <location>
        <begin position="327"/>
        <end position="347"/>
    </location>
</feature>
<organism evidence="3 4">
    <name type="scientific">Thecamonas trahens ATCC 50062</name>
    <dbReference type="NCBI Taxonomy" id="461836"/>
    <lineage>
        <taxon>Eukaryota</taxon>
        <taxon>Apusozoa</taxon>
        <taxon>Apusomonadida</taxon>
        <taxon>Apusomonadidae</taxon>
        <taxon>Thecamonas</taxon>
    </lineage>
</organism>
<dbReference type="RefSeq" id="XP_013761969.1">
    <property type="nucleotide sequence ID" value="XM_013906515.1"/>
</dbReference>
<feature type="compositionally biased region" description="Basic residues" evidence="1">
    <location>
        <begin position="217"/>
        <end position="226"/>
    </location>
</feature>
<protein>
    <submittedName>
        <fullName evidence="3">Uncharacterized protein</fullName>
    </submittedName>
</protein>
<evidence type="ECO:0000256" key="1">
    <source>
        <dbReference type="SAM" id="MobiDB-lite"/>
    </source>
</evidence>
<evidence type="ECO:0000313" key="4">
    <source>
        <dbReference type="Proteomes" id="UP000054408"/>
    </source>
</evidence>
<keyword evidence="2" id="KW-0812">Transmembrane</keyword>
<accession>A0A0L0DMX4</accession>
<feature type="transmembrane region" description="Helical" evidence="2">
    <location>
        <begin position="1578"/>
        <end position="1603"/>
    </location>
</feature>
<dbReference type="SUPFAM" id="SSF48403">
    <property type="entry name" value="Ankyrin repeat"/>
    <property type="match status" value="1"/>
</dbReference>
<name>A0A0L0DMX4_THETB</name>